<dbReference type="Pfam" id="PF13738">
    <property type="entry name" value="Pyr_redox_3"/>
    <property type="match status" value="1"/>
</dbReference>
<dbReference type="PANTHER" id="PTHR43539">
    <property type="entry name" value="FLAVIN-BINDING MONOOXYGENASE-LIKE PROTEIN (AFU_ORTHOLOGUE AFUA_4G09220)"/>
    <property type="match status" value="1"/>
</dbReference>
<evidence type="ECO:0000313" key="2">
    <source>
        <dbReference type="EMBL" id="WND07480.1"/>
    </source>
</evidence>
<dbReference type="Proteomes" id="UP001256400">
    <property type="component" value="Plasmid unnamed2"/>
</dbReference>
<reference evidence="2" key="1">
    <citation type="submission" date="2023-09" db="EMBL/GenBank/DDBJ databases">
        <title>Acinetobacter soli.</title>
        <authorList>
            <person name="Kim B."/>
            <person name="Kim D."/>
            <person name="Park D."/>
        </authorList>
    </citation>
    <scope>NUCLEOTIDE SEQUENCE</scope>
    <source>
        <strain evidence="2">2023.05</strain>
        <plasmid evidence="2">unnamed2</plasmid>
    </source>
</reference>
<dbReference type="InterPro" id="IPR050982">
    <property type="entry name" value="Auxin_biosynth/cation_transpt"/>
</dbReference>
<dbReference type="PRINTS" id="PR00469">
    <property type="entry name" value="PNDRDTASEII"/>
</dbReference>
<sequence length="433" mass="49167">MLNLNTQILKPKYDVVIVGGGQAGLCVSYYLKKASIDHVVLEKESELTHAWRHKRWDNFTLVTPNWQCLLPDHPYHGNEPHGFMKKNEIVEYLDGFIKKLNPPALLNIEVQHVTKIAAQEFEIETNLGKTTAKQLVVAAGGYHTPIYPKLRETLPENVLVMHSEQYFNVDQLPEGNVVVVGSGQSGAQIAEDIHLAGKKVYLSTGDAPRCARFYRGKDVVTWLFEMGYYGTTVKDHRYSEEVRKSTNHYVTGRDGGRDIDLRKFALEGMQLLGRFENFQNGQLVFRPDLNQNLDMADATYNRINASVDDYITKNNIETDEPASKYQPVWTPAQEITHVDLIQENITSIIWCIGFRPDYSWIDLDIFKDDGYPQHDRGITIDSDVTFIGLPWLHTWGSGRFMDVAKDAEFISAHVTQQLNVKSLHISSTLPSLA</sequence>
<dbReference type="GO" id="GO:0004497">
    <property type="term" value="F:monooxygenase activity"/>
    <property type="evidence" value="ECO:0007669"/>
    <property type="project" value="TreeGrafter"/>
</dbReference>
<proteinExistence type="predicted"/>
<organism evidence="2 3">
    <name type="scientific">Acinetobacter soli</name>
    <dbReference type="NCBI Taxonomy" id="487316"/>
    <lineage>
        <taxon>Bacteria</taxon>
        <taxon>Pseudomonadati</taxon>
        <taxon>Pseudomonadota</taxon>
        <taxon>Gammaproteobacteria</taxon>
        <taxon>Moraxellales</taxon>
        <taxon>Moraxellaceae</taxon>
        <taxon>Acinetobacter</taxon>
    </lineage>
</organism>
<keyword evidence="2" id="KW-0614">Plasmid</keyword>
<dbReference type="InterPro" id="IPR024000">
    <property type="entry name" value="CHP04046_FMN-dependent"/>
</dbReference>
<keyword evidence="1" id="KW-0560">Oxidoreductase</keyword>
<evidence type="ECO:0000313" key="3">
    <source>
        <dbReference type="Proteomes" id="UP001256400"/>
    </source>
</evidence>
<dbReference type="Gene3D" id="3.50.50.60">
    <property type="entry name" value="FAD/NAD(P)-binding domain"/>
    <property type="match status" value="2"/>
</dbReference>
<gene>
    <name evidence="2" type="ORF">RHP80_17765</name>
</gene>
<dbReference type="PRINTS" id="PR00368">
    <property type="entry name" value="FADPNR"/>
</dbReference>
<evidence type="ECO:0000256" key="1">
    <source>
        <dbReference type="ARBA" id="ARBA00023002"/>
    </source>
</evidence>
<accession>A0AB38Z174</accession>
<protein>
    <submittedName>
        <fullName evidence="2">MSMEG_0569 family flavin-dependent oxidoreductase</fullName>
    </submittedName>
</protein>
<dbReference type="InterPro" id="IPR036188">
    <property type="entry name" value="FAD/NAD-bd_sf"/>
</dbReference>
<geneLocation type="plasmid" evidence="2 3">
    <name>unnamed2</name>
</geneLocation>
<name>A0AB38Z174_9GAMM</name>
<dbReference type="GO" id="GO:0050660">
    <property type="term" value="F:flavin adenine dinucleotide binding"/>
    <property type="evidence" value="ECO:0007669"/>
    <property type="project" value="TreeGrafter"/>
</dbReference>
<dbReference type="PANTHER" id="PTHR43539:SF78">
    <property type="entry name" value="FLAVIN-CONTAINING MONOOXYGENASE"/>
    <property type="match status" value="1"/>
</dbReference>
<dbReference type="RefSeq" id="WP_048766136.1">
    <property type="nucleotide sequence ID" value="NZ_BKJU01000066.1"/>
</dbReference>
<dbReference type="SUPFAM" id="SSF51905">
    <property type="entry name" value="FAD/NAD(P)-binding domain"/>
    <property type="match status" value="1"/>
</dbReference>
<dbReference type="NCBIfam" id="TIGR04046">
    <property type="entry name" value="MSMEG_0569_nitr"/>
    <property type="match status" value="1"/>
</dbReference>
<dbReference type="EMBL" id="CP134208">
    <property type="protein sequence ID" value="WND07480.1"/>
    <property type="molecule type" value="Genomic_DNA"/>
</dbReference>
<dbReference type="AlphaFoldDB" id="A0AB38Z174"/>